<dbReference type="SUPFAM" id="SSF47413">
    <property type="entry name" value="lambda repressor-like DNA-binding domains"/>
    <property type="match status" value="1"/>
</dbReference>
<keyword evidence="4" id="KW-1185">Reference proteome</keyword>
<evidence type="ECO:0000313" key="4">
    <source>
        <dbReference type="Proteomes" id="UP001176960"/>
    </source>
</evidence>
<dbReference type="PANTHER" id="PTHR46558:SF4">
    <property type="entry name" value="DNA-BIDING PHAGE PROTEIN"/>
    <property type="match status" value="1"/>
</dbReference>
<dbReference type="InterPro" id="IPR010982">
    <property type="entry name" value="Lambda_DNA-bd_dom_sf"/>
</dbReference>
<evidence type="ECO:0000259" key="2">
    <source>
        <dbReference type="PROSITE" id="PS50943"/>
    </source>
</evidence>
<feature type="domain" description="HTH cro/C1-type" evidence="2">
    <location>
        <begin position="21"/>
        <end position="75"/>
    </location>
</feature>
<dbReference type="AlphaFoldDB" id="A0AA35UQU1"/>
<organism evidence="3 4">
    <name type="scientific">Brytella acorum</name>
    <dbReference type="NCBI Taxonomy" id="2959299"/>
    <lineage>
        <taxon>Bacteria</taxon>
        <taxon>Pseudomonadati</taxon>
        <taxon>Pseudomonadota</taxon>
        <taxon>Alphaproteobacteria</taxon>
        <taxon>Acetobacterales</taxon>
        <taxon>Acetobacteraceae</taxon>
        <taxon>Brytella</taxon>
    </lineage>
</organism>
<dbReference type="GO" id="GO:0003677">
    <property type="term" value="F:DNA binding"/>
    <property type="evidence" value="ECO:0007669"/>
    <property type="project" value="UniProtKB-KW"/>
</dbReference>
<dbReference type="PROSITE" id="PS50943">
    <property type="entry name" value="HTH_CROC1"/>
    <property type="match status" value="1"/>
</dbReference>
<name>A0AA35UQU1_9PROT</name>
<proteinExistence type="predicted"/>
<dbReference type="EMBL" id="CATKSH010000030">
    <property type="protein sequence ID" value="CAI9122017.1"/>
    <property type="molecule type" value="Genomic_DNA"/>
</dbReference>
<dbReference type="InterPro" id="IPR001387">
    <property type="entry name" value="Cro/C1-type_HTH"/>
</dbReference>
<accession>A0AA35UQU1</accession>
<gene>
    <name evidence="3" type="ORF">LMG32879_002873</name>
</gene>
<evidence type="ECO:0000256" key="1">
    <source>
        <dbReference type="ARBA" id="ARBA00023125"/>
    </source>
</evidence>
<keyword evidence="1" id="KW-0238">DNA-binding</keyword>
<sequence>MSGSLGKAHQSAIRNQVGDAIRQARTDAGMRQPELATALGVSVTTISEWELGKKLPSLDRRDQIAQVLHINIDELCPDLGHVEKLTQNDKIRLDRINVGGKPRVVASKRDMVADTTDQNMTETKCQEDDRRDLFLILGELRGFFGMMAEEELRITKELVELARGSDNEEIGRIAEEIQAIGTRRMAKLDNLIDSIK</sequence>
<evidence type="ECO:0000313" key="3">
    <source>
        <dbReference type="EMBL" id="CAI9122017.1"/>
    </source>
</evidence>
<dbReference type="RefSeq" id="WP_289843216.1">
    <property type="nucleotide sequence ID" value="NZ_CATKSH010000030.1"/>
</dbReference>
<protein>
    <submittedName>
        <fullName evidence="3">Helix-turn-helix domain-containing protein</fullName>
    </submittedName>
</protein>
<dbReference type="Gene3D" id="1.10.260.40">
    <property type="entry name" value="lambda repressor-like DNA-binding domains"/>
    <property type="match status" value="1"/>
</dbReference>
<dbReference type="Pfam" id="PF01381">
    <property type="entry name" value="HTH_3"/>
    <property type="match status" value="1"/>
</dbReference>
<dbReference type="SMART" id="SM00530">
    <property type="entry name" value="HTH_XRE"/>
    <property type="match status" value="1"/>
</dbReference>
<dbReference type="CDD" id="cd00093">
    <property type="entry name" value="HTH_XRE"/>
    <property type="match status" value="1"/>
</dbReference>
<comment type="caution">
    <text evidence="3">The sequence shown here is derived from an EMBL/GenBank/DDBJ whole genome shotgun (WGS) entry which is preliminary data.</text>
</comment>
<reference evidence="3" key="1">
    <citation type="submission" date="2023-03" db="EMBL/GenBank/DDBJ databases">
        <authorList>
            <person name="Cleenwerck I."/>
        </authorList>
    </citation>
    <scope>NUCLEOTIDE SEQUENCE</scope>
    <source>
        <strain evidence="3">LMG 32879</strain>
    </source>
</reference>
<dbReference type="PANTHER" id="PTHR46558">
    <property type="entry name" value="TRACRIPTIONAL REGULATORY PROTEIN-RELATED-RELATED"/>
    <property type="match status" value="1"/>
</dbReference>
<dbReference type="Proteomes" id="UP001176960">
    <property type="component" value="Unassembled WGS sequence"/>
</dbReference>